<protein>
    <submittedName>
        <fullName evidence="2">Uncharacterized protein</fullName>
    </submittedName>
</protein>
<feature type="compositionally biased region" description="Low complexity" evidence="1">
    <location>
        <begin position="292"/>
        <end position="302"/>
    </location>
</feature>
<dbReference type="AlphaFoldDB" id="A0A4Y7TX88"/>
<feature type="compositionally biased region" description="Gly residues" evidence="1">
    <location>
        <begin position="282"/>
        <end position="291"/>
    </location>
</feature>
<evidence type="ECO:0000313" key="2">
    <source>
        <dbReference type="EMBL" id="TEB38584.1"/>
    </source>
</evidence>
<feature type="compositionally biased region" description="Low complexity" evidence="1">
    <location>
        <begin position="335"/>
        <end position="344"/>
    </location>
</feature>
<comment type="caution">
    <text evidence="2">The sequence shown here is derived from an EMBL/GenBank/DDBJ whole genome shotgun (WGS) entry which is preliminary data.</text>
</comment>
<accession>A0A4Y7TX88</accession>
<feature type="region of interest" description="Disordered" evidence="1">
    <location>
        <begin position="1"/>
        <end position="66"/>
    </location>
</feature>
<dbReference type="Proteomes" id="UP000298030">
    <property type="component" value="Unassembled WGS sequence"/>
</dbReference>
<proteinExistence type="predicted"/>
<organism evidence="2 3">
    <name type="scientific">Coprinellus micaceus</name>
    <name type="common">Glistening ink-cap mushroom</name>
    <name type="synonym">Coprinus micaceus</name>
    <dbReference type="NCBI Taxonomy" id="71717"/>
    <lineage>
        <taxon>Eukaryota</taxon>
        <taxon>Fungi</taxon>
        <taxon>Dikarya</taxon>
        <taxon>Basidiomycota</taxon>
        <taxon>Agaricomycotina</taxon>
        <taxon>Agaricomycetes</taxon>
        <taxon>Agaricomycetidae</taxon>
        <taxon>Agaricales</taxon>
        <taxon>Agaricineae</taxon>
        <taxon>Psathyrellaceae</taxon>
        <taxon>Coprinellus</taxon>
    </lineage>
</organism>
<name>A0A4Y7TX88_COPMI</name>
<sequence>MSLCPVDPIGRDPGIEPAGTPSVSTRETPDGVLLQYDHGEPESGSIHGSLRRTRDTSRSQSSFSHHNAPFLATTANPTWEGYTDAGPQGAETSMDIHQTKKLAVVVSTVVGGESAQDAAHEAVAEIQMRQAQGPPPPPFDPLAAIWNSGENPDEIAWMSGYLHAFFDPSQIPGTDVLIILLRTLMYNNRHRTDDMVPFSDITGMIELLYFRQRAALEAVGGDPAGTQGLAGPHAGTQESSLHTGSSVLTRAHFETMRLRAREVFTNAAESLSISDTPALPGVGTGGDGSGALTGSTPAASSGSGDGSSDGGSGGGGSGGGGSSGGGSSGGGSSGGCVSSSAQGSRMVDDCREFTRDGDGASGSGGSRTRGWEPVDREAFFANLLEENKPPESSDTEDGSE</sequence>
<feature type="compositionally biased region" description="Basic and acidic residues" evidence="1">
    <location>
        <begin position="346"/>
        <end position="358"/>
    </location>
</feature>
<feature type="compositionally biased region" description="Polar residues" evidence="1">
    <location>
        <begin position="236"/>
        <end position="246"/>
    </location>
</feature>
<feature type="region of interest" description="Disordered" evidence="1">
    <location>
        <begin position="274"/>
        <end position="400"/>
    </location>
</feature>
<evidence type="ECO:0000256" key="1">
    <source>
        <dbReference type="SAM" id="MobiDB-lite"/>
    </source>
</evidence>
<keyword evidence="3" id="KW-1185">Reference proteome</keyword>
<feature type="compositionally biased region" description="Gly residues" evidence="1">
    <location>
        <begin position="303"/>
        <end position="334"/>
    </location>
</feature>
<reference evidence="2 3" key="1">
    <citation type="journal article" date="2019" name="Nat. Ecol. Evol.">
        <title>Megaphylogeny resolves global patterns of mushroom evolution.</title>
        <authorList>
            <person name="Varga T."/>
            <person name="Krizsan K."/>
            <person name="Foldi C."/>
            <person name="Dima B."/>
            <person name="Sanchez-Garcia M."/>
            <person name="Sanchez-Ramirez S."/>
            <person name="Szollosi G.J."/>
            <person name="Szarkandi J.G."/>
            <person name="Papp V."/>
            <person name="Albert L."/>
            <person name="Andreopoulos W."/>
            <person name="Angelini C."/>
            <person name="Antonin V."/>
            <person name="Barry K.W."/>
            <person name="Bougher N.L."/>
            <person name="Buchanan P."/>
            <person name="Buyck B."/>
            <person name="Bense V."/>
            <person name="Catcheside P."/>
            <person name="Chovatia M."/>
            <person name="Cooper J."/>
            <person name="Damon W."/>
            <person name="Desjardin D."/>
            <person name="Finy P."/>
            <person name="Geml J."/>
            <person name="Haridas S."/>
            <person name="Hughes K."/>
            <person name="Justo A."/>
            <person name="Karasinski D."/>
            <person name="Kautmanova I."/>
            <person name="Kiss B."/>
            <person name="Kocsube S."/>
            <person name="Kotiranta H."/>
            <person name="LaButti K.M."/>
            <person name="Lechner B.E."/>
            <person name="Liimatainen K."/>
            <person name="Lipzen A."/>
            <person name="Lukacs Z."/>
            <person name="Mihaltcheva S."/>
            <person name="Morgado L.N."/>
            <person name="Niskanen T."/>
            <person name="Noordeloos M.E."/>
            <person name="Ohm R.A."/>
            <person name="Ortiz-Santana B."/>
            <person name="Ovrebo C."/>
            <person name="Racz N."/>
            <person name="Riley R."/>
            <person name="Savchenko A."/>
            <person name="Shiryaev A."/>
            <person name="Soop K."/>
            <person name="Spirin V."/>
            <person name="Szebenyi C."/>
            <person name="Tomsovsky M."/>
            <person name="Tulloss R.E."/>
            <person name="Uehling J."/>
            <person name="Grigoriev I.V."/>
            <person name="Vagvolgyi C."/>
            <person name="Papp T."/>
            <person name="Martin F.M."/>
            <person name="Miettinen O."/>
            <person name="Hibbett D.S."/>
            <person name="Nagy L.G."/>
        </authorList>
    </citation>
    <scope>NUCLEOTIDE SEQUENCE [LARGE SCALE GENOMIC DNA]</scope>
    <source>
        <strain evidence="2 3">FP101781</strain>
    </source>
</reference>
<feature type="compositionally biased region" description="Basic and acidic residues" evidence="1">
    <location>
        <begin position="369"/>
        <end position="378"/>
    </location>
</feature>
<gene>
    <name evidence="2" type="ORF">FA13DRAFT_1784904</name>
</gene>
<dbReference type="EMBL" id="QPFP01000002">
    <property type="protein sequence ID" value="TEB38584.1"/>
    <property type="molecule type" value="Genomic_DNA"/>
</dbReference>
<evidence type="ECO:0000313" key="3">
    <source>
        <dbReference type="Proteomes" id="UP000298030"/>
    </source>
</evidence>
<feature type="region of interest" description="Disordered" evidence="1">
    <location>
        <begin position="224"/>
        <end position="246"/>
    </location>
</feature>